<gene>
    <name evidence="2" type="ORF">GH714_034675</name>
</gene>
<dbReference type="InterPro" id="IPR050592">
    <property type="entry name" value="GDSL_lipolytic_enzyme"/>
</dbReference>
<sequence length="274" mass="30585">MVIPEEEMLRAKGISHKWHRADDELLVCVVVLWRTRVICYTWANTSDYVSSLVAVGGHSSQDTMMRQKTQWCVPTITLPNNEKGSSSICVWRFYSGYRQQQQYQNYRPVQLPSLWAGLRGCGKPTGRFSNGRVPSDFIVEAFGVKKLLPLILNPNLQLQDLLTGVTFASGGAGYDPVTSTLAPAFSLSDQIDQFKDYIKKINSAVGEEGSAAMVSKSVFIISIGSNDILNTYYSTPLRHFHYTIDSYADFLASSASSFIQDSKKQRRDAAAQEK</sequence>
<dbReference type="GO" id="GO:0005576">
    <property type="term" value="C:extracellular region"/>
    <property type="evidence" value="ECO:0007669"/>
    <property type="project" value="TreeGrafter"/>
</dbReference>
<name>A0A6A6MIU1_HEVBR</name>
<dbReference type="Proteomes" id="UP000467840">
    <property type="component" value="Chromosome 14"/>
</dbReference>
<keyword evidence="3" id="KW-1185">Reference proteome</keyword>
<accession>A0A6A6MIU1</accession>
<evidence type="ECO:0000256" key="1">
    <source>
        <dbReference type="ARBA" id="ARBA00008668"/>
    </source>
</evidence>
<reference evidence="2 3" key="1">
    <citation type="journal article" date="2020" name="Mol. Plant">
        <title>The Chromosome-Based Rubber Tree Genome Provides New Insights into Spurge Genome Evolution and Rubber Biosynthesis.</title>
        <authorList>
            <person name="Liu J."/>
            <person name="Shi C."/>
            <person name="Shi C.C."/>
            <person name="Li W."/>
            <person name="Zhang Q.J."/>
            <person name="Zhang Y."/>
            <person name="Li K."/>
            <person name="Lu H.F."/>
            <person name="Shi C."/>
            <person name="Zhu S.T."/>
            <person name="Xiao Z.Y."/>
            <person name="Nan H."/>
            <person name="Yue Y."/>
            <person name="Zhu X.G."/>
            <person name="Wu Y."/>
            <person name="Hong X.N."/>
            <person name="Fan G.Y."/>
            <person name="Tong Y."/>
            <person name="Zhang D."/>
            <person name="Mao C.L."/>
            <person name="Liu Y.L."/>
            <person name="Hao S.J."/>
            <person name="Liu W.Q."/>
            <person name="Lv M.Q."/>
            <person name="Zhang H.B."/>
            <person name="Liu Y."/>
            <person name="Hu-Tang G.R."/>
            <person name="Wang J.P."/>
            <person name="Wang J.H."/>
            <person name="Sun Y.H."/>
            <person name="Ni S.B."/>
            <person name="Chen W.B."/>
            <person name="Zhang X.C."/>
            <person name="Jiao Y.N."/>
            <person name="Eichler E.E."/>
            <person name="Li G.H."/>
            <person name="Liu X."/>
            <person name="Gao L.Z."/>
        </authorList>
    </citation>
    <scope>NUCLEOTIDE SEQUENCE [LARGE SCALE GENOMIC DNA]</scope>
    <source>
        <strain evidence="3">cv. GT1</strain>
        <tissue evidence="2">Leaf</tissue>
    </source>
</reference>
<proteinExistence type="inferred from homology"/>
<dbReference type="PANTHER" id="PTHR45642:SF135">
    <property type="entry name" value="GDSL ESTERASE_LIPASE EXL2"/>
    <property type="match status" value="1"/>
</dbReference>
<comment type="caution">
    <text evidence="2">The sequence shown here is derived from an EMBL/GenBank/DDBJ whole genome shotgun (WGS) entry which is preliminary data.</text>
</comment>
<evidence type="ECO:0008006" key="4">
    <source>
        <dbReference type="Google" id="ProtNLM"/>
    </source>
</evidence>
<protein>
    <recommendedName>
        <fullName evidence="4">GDSL esterase/lipase</fullName>
    </recommendedName>
</protein>
<dbReference type="InterPro" id="IPR001087">
    <property type="entry name" value="GDSL"/>
</dbReference>
<comment type="similarity">
    <text evidence="1">Belongs to the 'GDSL' lipolytic enzyme family.</text>
</comment>
<dbReference type="Pfam" id="PF00657">
    <property type="entry name" value="Lipase_GDSL"/>
    <property type="match status" value="1"/>
</dbReference>
<dbReference type="EMBL" id="JAAGAX010000006">
    <property type="protein sequence ID" value="KAF2312435.1"/>
    <property type="molecule type" value="Genomic_DNA"/>
</dbReference>
<dbReference type="PANTHER" id="PTHR45642">
    <property type="entry name" value="GDSL ESTERASE/LIPASE EXL3"/>
    <property type="match status" value="1"/>
</dbReference>
<dbReference type="AlphaFoldDB" id="A0A6A6MIU1"/>
<organism evidence="2 3">
    <name type="scientific">Hevea brasiliensis</name>
    <name type="common">Para rubber tree</name>
    <name type="synonym">Siphonia brasiliensis</name>
    <dbReference type="NCBI Taxonomy" id="3981"/>
    <lineage>
        <taxon>Eukaryota</taxon>
        <taxon>Viridiplantae</taxon>
        <taxon>Streptophyta</taxon>
        <taxon>Embryophyta</taxon>
        <taxon>Tracheophyta</taxon>
        <taxon>Spermatophyta</taxon>
        <taxon>Magnoliopsida</taxon>
        <taxon>eudicotyledons</taxon>
        <taxon>Gunneridae</taxon>
        <taxon>Pentapetalae</taxon>
        <taxon>rosids</taxon>
        <taxon>fabids</taxon>
        <taxon>Malpighiales</taxon>
        <taxon>Euphorbiaceae</taxon>
        <taxon>Crotonoideae</taxon>
        <taxon>Micrandreae</taxon>
        <taxon>Hevea</taxon>
    </lineage>
</organism>
<dbReference type="Gene3D" id="3.40.50.1110">
    <property type="entry name" value="SGNH hydrolase"/>
    <property type="match status" value="1"/>
</dbReference>
<evidence type="ECO:0000313" key="2">
    <source>
        <dbReference type="EMBL" id="KAF2312435.1"/>
    </source>
</evidence>
<evidence type="ECO:0000313" key="3">
    <source>
        <dbReference type="Proteomes" id="UP000467840"/>
    </source>
</evidence>
<dbReference type="GO" id="GO:0016788">
    <property type="term" value="F:hydrolase activity, acting on ester bonds"/>
    <property type="evidence" value="ECO:0007669"/>
    <property type="project" value="InterPro"/>
</dbReference>
<dbReference type="InterPro" id="IPR036514">
    <property type="entry name" value="SGNH_hydro_sf"/>
</dbReference>